<dbReference type="Pfam" id="PF01476">
    <property type="entry name" value="LysM"/>
    <property type="match status" value="2"/>
</dbReference>
<sequence length="184" mass="20376">MVKESQKEPVKESSLTESFVSVTLGFLVVVVAGLLLYNRFSSKSGTNKTSTDTALNQFEEKTPDLPATHTIAKNENLWTIAEKYYGSGYNWMTIVEANKLKKPDLLVEGTTLNIPKAEIITVKEAQVSSIATERPASYTVVKGDSLWKIALKQYNNGYKWVDIAKANNLKNPDLIYSGNVLSLP</sequence>
<keyword evidence="1" id="KW-0472">Membrane</keyword>
<protein>
    <recommendedName>
        <fullName evidence="2">LysM domain-containing protein</fullName>
    </recommendedName>
</protein>
<dbReference type="SUPFAM" id="SSF54106">
    <property type="entry name" value="LysM domain"/>
    <property type="match status" value="2"/>
</dbReference>
<name>A0A1F5YJD2_9BACT</name>
<feature type="domain" description="LysM" evidence="2">
    <location>
        <begin position="136"/>
        <end position="183"/>
    </location>
</feature>
<evidence type="ECO:0000313" key="3">
    <source>
        <dbReference type="EMBL" id="OGG00319.1"/>
    </source>
</evidence>
<accession>A0A1F5YJD2</accession>
<keyword evidence="1" id="KW-1133">Transmembrane helix</keyword>
<dbReference type="Proteomes" id="UP000178230">
    <property type="component" value="Unassembled WGS sequence"/>
</dbReference>
<keyword evidence="1" id="KW-0812">Transmembrane</keyword>
<feature type="transmembrane region" description="Helical" evidence="1">
    <location>
        <begin position="20"/>
        <end position="38"/>
    </location>
</feature>
<dbReference type="PROSITE" id="PS51782">
    <property type="entry name" value="LYSM"/>
    <property type="match status" value="2"/>
</dbReference>
<reference evidence="3 4" key="1">
    <citation type="journal article" date="2016" name="Nat. Commun.">
        <title>Thousands of microbial genomes shed light on interconnected biogeochemical processes in an aquifer system.</title>
        <authorList>
            <person name="Anantharaman K."/>
            <person name="Brown C.T."/>
            <person name="Hug L.A."/>
            <person name="Sharon I."/>
            <person name="Castelle C.J."/>
            <person name="Probst A.J."/>
            <person name="Thomas B.C."/>
            <person name="Singh A."/>
            <person name="Wilkins M.J."/>
            <person name="Karaoz U."/>
            <person name="Brodie E.L."/>
            <person name="Williams K.H."/>
            <person name="Hubbard S.S."/>
            <person name="Banfield J.F."/>
        </authorList>
    </citation>
    <scope>NUCLEOTIDE SEQUENCE [LARGE SCALE GENOMIC DNA]</scope>
</reference>
<organism evidence="3 4">
    <name type="scientific">Candidatus Gottesmanbacteria bacterium RBG_13_37_7</name>
    <dbReference type="NCBI Taxonomy" id="1798369"/>
    <lineage>
        <taxon>Bacteria</taxon>
        <taxon>Candidatus Gottesmaniibacteriota</taxon>
    </lineage>
</organism>
<dbReference type="AlphaFoldDB" id="A0A1F5YJD2"/>
<dbReference type="InterPro" id="IPR018392">
    <property type="entry name" value="LysM"/>
</dbReference>
<comment type="caution">
    <text evidence="3">The sequence shown here is derived from an EMBL/GenBank/DDBJ whole genome shotgun (WGS) entry which is preliminary data.</text>
</comment>
<evidence type="ECO:0000256" key="1">
    <source>
        <dbReference type="SAM" id="Phobius"/>
    </source>
</evidence>
<evidence type="ECO:0000259" key="2">
    <source>
        <dbReference type="PROSITE" id="PS51782"/>
    </source>
</evidence>
<dbReference type="Gene3D" id="3.10.350.10">
    <property type="entry name" value="LysM domain"/>
    <property type="match status" value="2"/>
</dbReference>
<evidence type="ECO:0000313" key="4">
    <source>
        <dbReference type="Proteomes" id="UP000178230"/>
    </source>
</evidence>
<dbReference type="InterPro" id="IPR036779">
    <property type="entry name" value="LysM_dom_sf"/>
</dbReference>
<gene>
    <name evidence="3" type="ORF">A2Y99_01885</name>
</gene>
<proteinExistence type="predicted"/>
<dbReference type="CDD" id="cd00118">
    <property type="entry name" value="LysM"/>
    <property type="match status" value="2"/>
</dbReference>
<dbReference type="PANTHER" id="PTHR34700:SF4">
    <property type="entry name" value="PHAGE-LIKE ELEMENT PBSX PROTEIN XKDP"/>
    <property type="match status" value="1"/>
</dbReference>
<dbReference type="InterPro" id="IPR052196">
    <property type="entry name" value="Bact_Kbp"/>
</dbReference>
<dbReference type="PANTHER" id="PTHR34700">
    <property type="entry name" value="POTASSIUM BINDING PROTEIN KBP"/>
    <property type="match status" value="1"/>
</dbReference>
<dbReference type="EMBL" id="MFIY01000014">
    <property type="protein sequence ID" value="OGG00319.1"/>
    <property type="molecule type" value="Genomic_DNA"/>
</dbReference>
<dbReference type="SMART" id="SM00257">
    <property type="entry name" value="LysM"/>
    <property type="match status" value="2"/>
</dbReference>
<feature type="domain" description="LysM" evidence="2">
    <location>
        <begin position="67"/>
        <end position="114"/>
    </location>
</feature>